<protein>
    <submittedName>
        <fullName evidence="1">Uncharacterized protein</fullName>
    </submittedName>
</protein>
<proteinExistence type="predicted"/>
<reference evidence="2" key="1">
    <citation type="journal article" date="2023" name="G3 (Bethesda)">
        <title>Genome assembly and association tests identify interacting loci associated with vigor, precocity, and sex in interspecific pistachio rootstocks.</title>
        <authorList>
            <person name="Palmer W."/>
            <person name="Jacygrad E."/>
            <person name="Sagayaradj S."/>
            <person name="Cavanaugh K."/>
            <person name="Han R."/>
            <person name="Bertier L."/>
            <person name="Beede B."/>
            <person name="Kafkas S."/>
            <person name="Golino D."/>
            <person name="Preece J."/>
            <person name="Michelmore R."/>
        </authorList>
    </citation>
    <scope>NUCLEOTIDE SEQUENCE [LARGE SCALE GENOMIC DNA]</scope>
</reference>
<gene>
    <name evidence="1" type="ORF">Patl1_16753</name>
</gene>
<evidence type="ECO:0000313" key="2">
    <source>
        <dbReference type="Proteomes" id="UP001164250"/>
    </source>
</evidence>
<accession>A0ACC1B5M5</accession>
<sequence>MPSLAPFDVNGTKEERHMTKKIALQSLDETDFSAEKKKKKDSKNKADDFERTIEIETQVKGIESLFPIQATTFDMVLDGSDLVGHARTGFDARNLQFKLSFSHMIGPDVVAAYEYIFIWDEDLGVEHFNGEKFTEEKPGWCSDPHVPPCVAEEVSIAYWQ</sequence>
<keyword evidence="2" id="KW-1185">Reference proteome</keyword>
<comment type="caution">
    <text evidence="1">The sequence shown here is derived from an EMBL/GenBank/DDBJ whole genome shotgun (WGS) entry which is preliminary data.</text>
</comment>
<name>A0ACC1B5M5_9ROSI</name>
<evidence type="ECO:0000313" key="1">
    <source>
        <dbReference type="EMBL" id="KAJ0094189.1"/>
    </source>
</evidence>
<organism evidence="1 2">
    <name type="scientific">Pistacia atlantica</name>
    <dbReference type="NCBI Taxonomy" id="434234"/>
    <lineage>
        <taxon>Eukaryota</taxon>
        <taxon>Viridiplantae</taxon>
        <taxon>Streptophyta</taxon>
        <taxon>Embryophyta</taxon>
        <taxon>Tracheophyta</taxon>
        <taxon>Spermatophyta</taxon>
        <taxon>Magnoliopsida</taxon>
        <taxon>eudicotyledons</taxon>
        <taxon>Gunneridae</taxon>
        <taxon>Pentapetalae</taxon>
        <taxon>rosids</taxon>
        <taxon>malvids</taxon>
        <taxon>Sapindales</taxon>
        <taxon>Anacardiaceae</taxon>
        <taxon>Pistacia</taxon>
    </lineage>
</organism>
<dbReference type="Proteomes" id="UP001164250">
    <property type="component" value="Chromosome 6"/>
</dbReference>
<dbReference type="EMBL" id="CM047902">
    <property type="protein sequence ID" value="KAJ0094189.1"/>
    <property type="molecule type" value="Genomic_DNA"/>
</dbReference>